<dbReference type="EMBL" id="UGVC01000001">
    <property type="protein sequence ID" value="SUD92004.1"/>
    <property type="molecule type" value="Genomic_DNA"/>
</dbReference>
<gene>
    <name evidence="5" type="primary">nfnB</name>
    <name evidence="5" type="ORF">NCTC10526_02384</name>
</gene>
<dbReference type="STRING" id="1123034.GCA_000685805_02005"/>
<dbReference type="PANTHER" id="PTHR43673">
    <property type="entry name" value="NAD(P)H NITROREDUCTASE YDGI-RELATED"/>
    <property type="match status" value="1"/>
</dbReference>
<sequence>MKTISEAMNWRYSTKDFDPNKKISTEDFEQLKDILHLQASSINIQPWHYIIADDDAGKARIAKGAIDVFEMNKNKILDCSHVVLFCTRVHADDEYLQTLLEQEDKDGRFQDEDQKQQMHEGRKFFLGLHRFNMLDEAHWMSKQVYLSMGALLLGAAQLGIDAVPMEGLVTEKIDEEFGLCEKGYTTIGAVSLGYRSDEDYNADLPKSRLPQQTIFSKA</sequence>
<dbReference type="InterPro" id="IPR033878">
    <property type="entry name" value="NfsB-like"/>
</dbReference>
<feature type="domain" description="Nitroreductase" evidence="4">
    <location>
        <begin position="10"/>
        <end position="194"/>
    </location>
</feature>
<evidence type="ECO:0000313" key="5">
    <source>
        <dbReference type="EMBL" id="SUD92004.1"/>
    </source>
</evidence>
<comment type="similarity">
    <text evidence="1">Belongs to the nitroreductase family.</text>
</comment>
<dbReference type="Pfam" id="PF00881">
    <property type="entry name" value="Nitroreductase"/>
    <property type="match status" value="1"/>
</dbReference>
<dbReference type="AlphaFoldDB" id="A0A379LQH0"/>
<evidence type="ECO:0000313" key="6">
    <source>
        <dbReference type="Proteomes" id="UP000254123"/>
    </source>
</evidence>
<keyword evidence="2" id="KW-0521">NADP</keyword>
<dbReference type="NCBIfam" id="NF008275">
    <property type="entry name" value="PRK11053.1"/>
    <property type="match status" value="1"/>
</dbReference>
<reference evidence="5 6" key="1">
    <citation type="submission" date="2018-06" db="EMBL/GenBank/DDBJ databases">
        <authorList>
            <consortium name="Pathogen Informatics"/>
            <person name="Doyle S."/>
        </authorList>
    </citation>
    <scope>NUCLEOTIDE SEQUENCE [LARGE SCALE GENOMIC DNA]</scope>
    <source>
        <strain evidence="5 6">NCTC10526</strain>
    </source>
</reference>
<dbReference type="InterPro" id="IPR000415">
    <property type="entry name" value="Nitroreductase-like"/>
</dbReference>
<keyword evidence="6" id="KW-1185">Reference proteome</keyword>
<evidence type="ECO:0000256" key="2">
    <source>
        <dbReference type="ARBA" id="ARBA00022857"/>
    </source>
</evidence>
<dbReference type="Gene3D" id="3.40.109.10">
    <property type="entry name" value="NADH Oxidase"/>
    <property type="match status" value="1"/>
</dbReference>
<dbReference type="CDD" id="cd02149">
    <property type="entry name" value="NfsB-like"/>
    <property type="match status" value="1"/>
</dbReference>
<dbReference type="SUPFAM" id="SSF55469">
    <property type="entry name" value="FMN-dependent nitroreductase-like"/>
    <property type="match status" value="1"/>
</dbReference>
<organism evidence="5 6">
    <name type="scientific">Psychrobacter phenylpyruvicus</name>
    <dbReference type="NCBI Taxonomy" id="29432"/>
    <lineage>
        <taxon>Bacteria</taxon>
        <taxon>Pseudomonadati</taxon>
        <taxon>Pseudomonadota</taxon>
        <taxon>Gammaproteobacteria</taxon>
        <taxon>Moraxellales</taxon>
        <taxon>Moraxellaceae</taxon>
        <taxon>Psychrobacter</taxon>
    </lineage>
</organism>
<dbReference type="Proteomes" id="UP000254123">
    <property type="component" value="Unassembled WGS sequence"/>
</dbReference>
<protein>
    <submittedName>
        <fullName evidence="5">Oxygen-insensitive NAD(P)H nitroreductase</fullName>
        <ecNumber evidence="5">1.-.-.-</ecNumber>
    </submittedName>
</protein>
<evidence type="ECO:0000256" key="3">
    <source>
        <dbReference type="ARBA" id="ARBA00023002"/>
    </source>
</evidence>
<dbReference type="GO" id="GO:0016491">
    <property type="term" value="F:oxidoreductase activity"/>
    <property type="evidence" value="ECO:0007669"/>
    <property type="project" value="UniProtKB-KW"/>
</dbReference>
<evidence type="ECO:0000259" key="4">
    <source>
        <dbReference type="Pfam" id="PF00881"/>
    </source>
</evidence>
<evidence type="ECO:0000256" key="1">
    <source>
        <dbReference type="ARBA" id="ARBA00007118"/>
    </source>
</evidence>
<dbReference type="InterPro" id="IPR029479">
    <property type="entry name" value="Nitroreductase"/>
</dbReference>
<keyword evidence="3 5" id="KW-0560">Oxidoreductase</keyword>
<dbReference type="EC" id="1.-.-.-" evidence="5"/>
<accession>A0A379LQH0</accession>
<proteinExistence type="inferred from homology"/>
<dbReference type="RefSeq" id="WP_028859477.1">
    <property type="nucleotide sequence ID" value="NZ_CAJHAQ010000001.1"/>
</dbReference>
<name>A0A379LQH0_9GAMM</name>
<dbReference type="PANTHER" id="PTHR43673:SF10">
    <property type="entry name" value="NADH DEHYDROGENASE_NAD(P)H NITROREDUCTASE XCC3605-RELATED"/>
    <property type="match status" value="1"/>
</dbReference>